<keyword evidence="4" id="KW-1185">Reference proteome</keyword>
<keyword evidence="2" id="KW-1133">Transmembrane helix</keyword>
<dbReference type="PATRIC" id="fig|1028800.3.peg.4408"/>
<proteinExistence type="predicted"/>
<gene>
    <name evidence="3" type="ORF">RG540_CH43520</name>
</gene>
<evidence type="ECO:0000256" key="2">
    <source>
        <dbReference type="SAM" id="Phobius"/>
    </source>
</evidence>
<feature type="compositionally biased region" description="Low complexity" evidence="1">
    <location>
        <begin position="64"/>
        <end position="83"/>
    </location>
</feature>
<name>A0A068SXB1_NEOGA</name>
<feature type="compositionally biased region" description="Pro residues" evidence="1">
    <location>
        <begin position="84"/>
        <end position="99"/>
    </location>
</feature>
<evidence type="ECO:0000256" key="1">
    <source>
        <dbReference type="SAM" id="MobiDB-lite"/>
    </source>
</evidence>
<organism evidence="3 4">
    <name type="scientific">Neorhizobium galegae bv. orientalis str. HAMBI 540</name>
    <dbReference type="NCBI Taxonomy" id="1028800"/>
    <lineage>
        <taxon>Bacteria</taxon>
        <taxon>Pseudomonadati</taxon>
        <taxon>Pseudomonadota</taxon>
        <taxon>Alphaproteobacteria</taxon>
        <taxon>Hyphomicrobiales</taxon>
        <taxon>Rhizobiaceae</taxon>
        <taxon>Rhizobium/Agrobacterium group</taxon>
        <taxon>Neorhizobium</taxon>
    </lineage>
</organism>
<feature type="compositionally biased region" description="Basic and acidic residues" evidence="1">
    <location>
        <begin position="1"/>
        <end position="14"/>
    </location>
</feature>
<dbReference type="Proteomes" id="UP000028181">
    <property type="component" value="Chromosome I"/>
</dbReference>
<dbReference type="OrthoDB" id="7917233at2"/>
<feature type="transmembrane region" description="Helical" evidence="2">
    <location>
        <begin position="39"/>
        <end position="57"/>
    </location>
</feature>
<keyword evidence="2" id="KW-0472">Membrane</keyword>
<dbReference type="HOGENOM" id="CLU_2207219_0_0_5"/>
<dbReference type="KEGG" id="ngg:RG540_CH43520"/>
<feature type="compositionally biased region" description="Low complexity" evidence="1">
    <location>
        <begin position="100"/>
        <end position="109"/>
    </location>
</feature>
<evidence type="ECO:0000313" key="4">
    <source>
        <dbReference type="Proteomes" id="UP000028181"/>
    </source>
</evidence>
<dbReference type="eggNOG" id="ENOG5031KIV">
    <property type="taxonomic scope" value="Bacteria"/>
</dbReference>
<reference evidence="4" key="1">
    <citation type="journal article" date="2014" name="BMC Genomics">
        <title>Genome sequencing of two Neorhizobium galegae strains reveals a noeT gene responsible for the unusual acetylation of the nodulation factors.</title>
        <authorList>
            <person name="Osterman J."/>
            <person name="Marsh J."/>
            <person name="Laine P.K."/>
            <person name="Zeng Z."/>
            <person name="Alatalo E."/>
            <person name="Sullivan J.T."/>
            <person name="Young J.P."/>
            <person name="Thomas-Oates J."/>
            <person name="Paulin L."/>
            <person name="Lindstrom K."/>
        </authorList>
    </citation>
    <scope>NUCLEOTIDE SEQUENCE [LARGE SCALE GENOMIC DNA]</scope>
    <source>
        <strain evidence="4">HAMBI 540</strain>
    </source>
</reference>
<keyword evidence="2" id="KW-0812">Transmembrane</keyword>
<accession>A0A068SXB1</accession>
<sequence>MNTRFDPQEAEPRHPNPIGSPPVVETATEARQGSWGAPVLKMLIAGLILAMVAWVGAEWWGESTAPPADRTATPPAGSTTPANPNAPPTANPSTPPAATPPATNSQSGN</sequence>
<evidence type="ECO:0000313" key="3">
    <source>
        <dbReference type="EMBL" id="CDN50494.1"/>
    </source>
</evidence>
<dbReference type="AlphaFoldDB" id="A0A068SXB1"/>
<feature type="region of interest" description="Disordered" evidence="1">
    <location>
        <begin position="62"/>
        <end position="109"/>
    </location>
</feature>
<protein>
    <submittedName>
        <fullName evidence="3">Uncharacterized protein</fullName>
    </submittedName>
</protein>
<dbReference type="GeneID" id="24259443"/>
<dbReference type="EMBL" id="HG938353">
    <property type="protein sequence ID" value="CDN50494.1"/>
    <property type="molecule type" value="Genomic_DNA"/>
</dbReference>
<feature type="region of interest" description="Disordered" evidence="1">
    <location>
        <begin position="1"/>
        <end position="36"/>
    </location>
</feature>
<dbReference type="RefSeq" id="WP_038592288.1">
    <property type="nucleotide sequence ID" value="NZ_HG938353.1"/>
</dbReference>